<feature type="chain" id="PRO_5001797624" description="Blue (type 1) copper domain-containing protein" evidence="1">
    <location>
        <begin position="27"/>
        <end position="170"/>
    </location>
</feature>
<dbReference type="Gene3D" id="2.60.40.420">
    <property type="entry name" value="Cupredoxins - blue copper proteins"/>
    <property type="match status" value="1"/>
</dbReference>
<dbReference type="AlphaFoldDB" id="A0A085TXU3"/>
<reference evidence="2 3" key="2">
    <citation type="journal article" date="2015" name="Antonie Van Leeuwenhoek">
        <title>Thioclava indica sp. nov., isolated from surface seawater of the Indian Ocean.</title>
        <authorList>
            <person name="Liu Y."/>
            <person name="Lai Q."/>
            <person name="Du J."/>
            <person name="Xu H."/>
            <person name="Jiang L."/>
            <person name="Shao Z."/>
        </authorList>
    </citation>
    <scope>NUCLEOTIDE SEQUENCE [LARGE SCALE GENOMIC DNA]</scope>
    <source>
        <strain evidence="2 3">13D2W-2</strain>
    </source>
</reference>
<accession>A0A085TXU3</accession>
<proteinExistence type="predicted"/>
<gene>
    <name evidence="2" type="ORF">DW2_06248</name>
</gene>
<evidence type="ECO:0000256" key="1">
    <source>
        <dbReference type="SAM" id="SignalP"/>
    </source>
</evidence>
<keyword evidence="1" id="KW-0732">Signal</keyword>
<protein>
    <recommendedName>
        <fullName evidence="4">Blue (type 1) copper domain-containing protein</fullName>
    </recommendedName>
</protein>
<evidence type="ECO:0000313" key="3">
    <source>
        <dbReference type="Proteomes" id="UP000028607"/>
    </source>
</evidence>
<dbReference type="PROSITE" id="PS51318">
    <property type="entry name" value="TAT"/>
    <property type="match status" value="1"/>
</dbReference>
<comment type="caution">
    <text evidence="2">The sequence shown here is derived from an EMBL/GenBank/DDBJ whole genome shotgun (WGS) entry which is preliminary data.</text>
</comment>
<dbReference type="InterPro" id="IPR008972">
    <property type="entry name" value="Cupredoxin"/>
</dbReference>
<dbReference type="RefSeq" id="WP_202900097.1">
    <property type="nucleotide sequence ID" value="NZ_AQRC01000004.1"/>
</dbReference>
<feature type="signal peptide" evidence="1">
    <location>
        <begin position="1"/>
        <end position="26"/>
    </location>
</feature>
<organism evidence="2 3">
    <name type="scientific">Thioclava atlantica</name>
    <dbReference type="NCBI Taxonomy" id="1317124"/>
    <lineage>
        <taxon>Bacteria</taxon>
        <taxon>Pseudomonadati</taxon>
        <taxon>Pseudomonadota</taxon>
        <taxon>Alphaproteobacteria</taxon>
        <taxon>Rhodobacterales</taxon>
        <taxon>Paracoccaceae</taxon>
        <taxon>Thioclava</taxon>
    </lineage>
</organism>
<dbReference type="EMBL" id="AQRC01000004">
    <property type="protein sequence ID" value="KFE35540.1"/>
    <property type="molecule type" value="Genomic_DNA"/>
</dbReference>
<keyword evidence="3" id="KW-1185">Reference proteome</keyword>
<dbReference type="PATRIC" id="fig|1317124.6.peg.1267"/>
<sequence length="170" mass="17867">MSLTRRAALALALAALPALSITPAMAADSVVKVSLWDKGDMSMDTLGKVPPMGFAMVGAAEKDKTATMGVTVTPDAVPAGKVTFEVTNDSKGTIHEMIVSPVKDMSTPLPYIDDEMRVDEDAAGHLGEVSELDPGASGALTLNLKPGSYILFCNIPGHYVLGMWTLFTVK</sequence>
<reference evidence="3" key="1">
    <citation type="submission" date="2013-04" db="EMBL/GenBank/DDBJ databases">
        <title>Thioclava sp. 13D2W-2 Genome Sequencing.</title>
        <authorList>
            <person name="Lai Q."/>
            <person name="Li G."/>
            <person name="Shao Z."/>
        </authorList>
    </citation>
    <scope>NUCLEOTIDE SEQUENCE [LARGE SCALE GENOMIC DNA]</scope>
    <source>
        <strain evidence="3">13D2W-2</strain>
    </source>
</reference>
<evidence type="ECO:0000313" key="2">
    <source>
        <dbReference type="EMBL" id="KFE35540.1"/>
    </source>
</evidence>
<name>A0A085TXU3_9RHOB</name>
<dbReference type="Proteomes" id="UP000028607">
    <property type="component" value="Unassembled WGS sequence"/>
</dbReference>
<dbReference type="InterPro" id="IPR006311">
    <property type="entry name" value="TAT_signal"/>
</dbReference>
<dbReference type="SUPFAM" id="SSF49503">
    <property type="entry name" value="Cupredoxins"/>
    <property type="match status" value="1"/>
</dbReference>
<evidence type="ECO:0008006" key="4">
    <source>
        <dbReference type="Google" id="ProtNLM"/>
    </source>
</evidence>
<dbReference type="eggNOG" id="COG4454">
    <property type="taxonomic scope" value="Bacteria"/>
</dbReference>
<dbReference type="STRING" id="1317124.DW2_06248"/>